<dbReference type="CDD" id="cd00739">
    <property type="entry name" value="DHPS"/>
    <property type="match status" value="1"/>
</dbReference>
<keyword evidence="9" id="KW-0460">Magnesium</keyword>
<dbReference type="PANTHER" id="PTHR20941">
    <property type="entry name" value="FOLATE SYNTHESIS PROTEINS"/>
    <property type="match status" value="1"/>
</dbReference>
<comment type="pathway">
    <text evidence="3">Cofactor biosynthesis; tetrahydrofolate biosynthesis; 7,8-dihydrofolate from 2-amino-4-hydroxy-6-hydroxymethyl-7,8-dihydropteridine diphosphate and 4-aminobenzoate: step 1/2.</text>
</comment>
<evidence type="ECO:0000256" key="8">
    <source>
        <dbReference type="ARBA" id="ARBA00022723"/>
    </source>
</evidence>
<dbReference type="PROSITE" id="PS00792">
    <property type="entry name" value="DHPS_1"/>
    <property type="match status" value="1"/>
</dbReference>
<dbReference type="NCBIfam" id="TIGR01496">
    <property type="entry name" value="DHPS"/>
    <property type="match status" value="1"/>
</dbReference>
<evidence type="ECO:0000313" key="14">
    <source>
        <dbReference type="EMBL" id="MBB5939386.1"/>
    </source>
</evidence>
<dbReference type="PANTHER" id="PTHR20941:SF1">
    <property type="entry name" value="FOLIC ACID SYNTHESIS PROTEIN FOL1"/>
    <property type="match status" value="1"/>
</dbReference>
<dbReference type="InterPro" id="IPR006390">
    <property type="entry name" value="DHP_synth_dom"/>
</dbReference>
<keyword evidence="15" id="KW-1185">Reference proteome</keyword>
<evidence type="ECO:0000256" key="9">
    <source>
        <dbReference type="ARBA" id="ARBA00022842"/>
    </source>
</evidence>
<evidence type="ECO:0000256" key="6">
    <source>
        <dbReference type="ARBA" id="ARBA00016919"/>
    </source>
</evidence>
<evidence type="ECO:0000256" key="3">
    <source>
        <dbReference type="ARBA" id="ARBA00004763"/>
    </source>
</evidence>
<evidence type="ECO:0000256" key="1">
    <source>
        <dbReference type="ARBA" id="ARBA00000012"/>
    </source>
</evidence>
<evidence type="ECO:0000256" key="10">
    <source>
        <dbReference type="ARBA" id="ARBA00022909"/>
    </source>
</evidence>
<dbReference type="PROSITE" id="PS50972">
    <property type="entry name" value="PTERIN_BINDING"/>
    <property type="match status" value="1"/>
</dbReference>
<dbReference type="GO" id="GO:0046656">
    <property type="term" value="P:folic acid biosynthetic process"/>
    <property type="evidence" value="ECO:0007669"/>
    <property type="project" value="UniProtKB-KW"/>
</dbReference>
<dbReference type="Gene3D" id="3.20.20.20">
    <property type="entry name" value="Dihydropteroate synthase-like"/>
    <property type="match status" value="1"/>
</dbReference>
<dbReference type="EMBL" id="JACHJL010000023">
    <property type="protein sequence ID" value="MBB5939386.1"/>
    <property type="molecule type" value="Genomic_DNA"/>
</dbReference>
<dbReference type="InterPro" id="IPR000489">
    <property type="entry name" value="Pterin-binding_dom"/>
</dbReference>
<evidence type="ECO:0000259" key="13">
    <source>
        <dbReference type="PROSITE" id="PS50972"/>
    </source>
</evidence>
<dbReference type="AlphaFoldDB" id="A0A7W9QFM7"/>
<reference evidence="14 15" key="1">
    <citation type="submission" date="2020-08" db="EMBL/GenBank/DDBJ databases">
        <title>Genomic Encyclopedia of Type Strains, Phase III (KMG-III): the genomes of soil and plant-associated and newly described type strains.</title>
        <authorList>
            <person name="Whitman W."/>
        </authorList>
    </citation>
    <scope>NUCLEOTIDE SEQUENCE [LARGE SCALE GENOMIC DNA]</scope>
    <source>
        <strain evidence="14 15">CECT 8305</strain>
    </source>
</reference>
<dbReference type="GO" id="GO:0046654">
    <property type="term" value="P:tetrahydrofolate biosynthetic process"/>
    <property type="evidence" value="ECO:0007669"/>
    <property type="project" value="TreeGrafter"/>
</dbReference>
<evidence type="ECO:0000256" key="2">
    <source>
        <dbReference type="ARBA" id="ARBA00001946"/>
    </source>
</evidence>
<evidence type="ECO:0000256" key="4">
    <source>
        <dbReference type="ARBA" id="ARBA00009503"/>
    </source>
</evidence>
<protein>
    <recommendedName>
        <fullName evidence="6">Dihydropteroate synthase</fullName>
        <ecNumber evidence="5">2.5.1.15</ecNumber>
    </recommendedName>
    <alternativeName>
        <fullName evidence="11">Dihydropteroate pyrophosphorylase</fullName>
    </alternativeName>
</protein>
<comment type="catalytic activity">
    <reaction evidence="1">
        <text>(7,8-dihydropterin-6-yl)methyl diphosphate + 4-aminobenzoate = 7,8-dihydropteroate + diphosphate</text>
        <dbReference type="Rhea" id="RHEA:19949"/>
        <dbReference type="ChEBI" id="CHEBI:17836"/>
        <dbReference type="ChEBI" id="CHEBI:17839"/>
        <dbReference type="ChEBI" id="CHEBI:33019"/>
        <dbReference type="ChEBI" id="CHEBI:72950"/>
        <dbReference type="EC" id="2.5.1.15"/>
    </reaction>
</comment>
<dbReference type="Pfam" id="PF00809">
    <property type="entry name" value="Pterin_bind"/>
    <property type="match status" value="1"/>
</dbReference>
<proteinExistence type="inferred from homology"/>
<evidence type="ECO:0000256" key="12">
    <source>
        <dbReference type="SAM" id="MobiDB-lite"/>
    </source>
</evidence>
<keyword evidence="8" id="KW-0479">Metal-binding</keyword>
<feature type="region of interest" description="Disordered" evidence="12">
    <location>
        <begin position="310"/>
        <end position="400"/>
    </location>
</feature>
<dbReference type="InterPro" id="IPR045031">
    <property type="entry name" value="DHP_synth-like"/>
</dbReference>
<gene>
    <name evidence="14" type="ORF">FHS42_006480</name>
</gene>
<keyword evidence="10" id="KW-0289">Folate biosynthesis</keyword>
<dbReference type="PROSITE" id="PS00793">
    <property type="entry name" value="DHPS_2"/>
    <property type="match status" value="1"/>
</dbReference>
<accession>A0A7W9QFM7</accession>
<comment type="similarity">
    <text evidence="4">Belongs to the DHPS family.</text>
</comment>
<comment type="cofactor">
    <cofactor evidence="2">
        <name>Mg(2+)</name>
        <dbReference type="ChEBI" id="CHEBI:18420"/>
    </cofactor>
</comment>
<evidence type="ECO:0000256" key="7">
    <source>
        <dbReference type="ARBA" id="ARBA00022679"/>
    </source>
</evidence>
<feature type="domain" description="Pterin-binding" evidence="13">
    <location>
        <begin position="25"/>
        <end position="283"/>
    </location>
</feature>
<dbReference type="GO" id="GO:0046872">
    <property type="term" value="F:metal ion binding"/>
    <property type="evidence" value="ECO:0007669"/>
    <property type="project" value="UniProtKB-KW"/>
</dbReference>
<dbReference type="GO" id="GO:0005829">
    <property type="term" value="C:cytosol"/>
    <property type="evidence" value="ECO:0007669"/>
    <property type="project" value="TreeGrafter"/>
</dbReference>
<dbReference type="FunFam" id="3.20.20.20:FF:000006">
    <property type="entry name" value="Dihydropteroate synthase"/>
    <property type="match status" value="1"/>
</dbReference>
<dbReference type="InterPro" id="IPR011005">
    <property type="entry name" value="Dihydropteroate_synth-like_sf"/>
</dbReference>
<feature type="compositionally biased region" description="Basic and acidic residues" evidence="12">
    <location>
        <begin position="366"/>
        <end position="375"/>
    </location>
</feature>
<evidence type="ECO:0000313" key="15">
    <source>
        <dbReference type="Proteomes" id="UP000588098"/>
    </source>
</evidence>
<feature type="compositionally biased region" description="Low complexity" evidence="12">
    <location>
        <begin position="310"/>
        <end position="328"/>
    </location>
</feature>
<keyword evidence="7 14" id="KW-0808">Transferase</keyword>
<sequence length="400" mass="40008">MSTLRDHGGRTGRGGLVGLPTWDRCAVMGVVNVTPDSFSDGGKWFDTELAVKHGLDLVASGADLVDVGGESTRPGAARVDESEELRRVVPVVRELAAAGAIVSVDTMRATVAERAVEAGATLVNDVSGGGADPAMVPVVAAAGVPFVVMHWRGQSIDMNNRAVYRDVVGEVVAELRDSVERAVAGGIAPDHIIVDPGLGFAKNAEHDLALVANLARLRELGRPLLVAASRKRFLGRVLAGGVGSPPPARQRDAATAAVSAIVAREGAWAVRVHEVRPSADAVRVARAIESAATAAAAEAATAAPAHGVASSAVGAGPHRATGSKAPGSGATGPGATGSGRGAGTHDGYAPGAGDTGADRTGTNQVKTDRTDKAGRTGEAGRVCETDGAGGAGVANAEGAV</sequence>
<dbReference type="Proteomes" id="UP000588098">
    <property type="component" value="Unassembled WGS sequence"/>
</dbReference>
<evidence type="ECO:0000256" key="11">
    <source>
        <dbReference type="ARBA" id="ARBA00030193"/>
    </source>
</evidence>
<dbReference type="SUPFAM" id="SSF51717">
    <property type="entry name" value="Dihydropteroate synthetase-like"/>
    <property type="match status" value="1"/>
</dbReference>
<feature type="compositionally biased region" description="Gly residues" evidence="12">
    <location>
        <begin position="329"/>
        <end position="344"/>
    </location>
</feature>
<comment type="caution">
    <text evidence="14">The sequence shown here is derived from an EMBL/GenBank/DDBJ whole genome shotgun (WGS) entry which is preliminary data.</text>
</comment>
<name>A0A7W9QFM7_9ACTN</name>
<evidence type="ECO:0000256" key="5">
    <source>
        <dbReference type="ARBA" id="ARBA00012458"/>
    </source>
</evidence>
<dbReference type="GO" id="GO:0004156">
    <property type="term" value="F:dihydropteroate synthase activity"/>
    <property type="evidence" value="ECO:0007669"/>
    <property type="project" value="UniProtKB-EC"/>
</dbReference>
<organism evidence="14 15">
    <name type="scientific">Streptomyces zagrosensis</name>
    <dbReference type="NCBI Taxonomy" id="1042984"/>
    <lineage>
        <taxon>Bacteria</taxon>
        <taxon>Bacillati</taxon>
        <taxon>Actinomycetota</taxon>
        <taxon>Actinomycetes</taxon>
        <taxon>Kitasatosporales</taxon>
        <taxon>Streptomycetaceae</taxon>
        <taxon>Streptomyces</taxon>
    </lineage>
</organism>
<dbReference type="EC" id="2.5.1.15" evidence="5"/>